<organism evidence="1">
    <name type="scientific">Clostridium botulinum</name>
    <dbReference type="NCBI Taxonomy" id="1491"/>
    <lineage>
        <taxon>Bacteria</taxon>
        <taxon>Bacillati</taxon>
        <taxon>Bacillota</taxon>
        <taxon>Clostridia</taxon>
        <taxon>Eubacteriales</taxon>
        <taxon>Clostridiaceae</taxon>
        <taxon>Clostridium</taxon>
    </lineage>
</organism>
<accession>A0A1L7JNR2</accession>
<sequence length="60" mass="6912">MGITATFLFWNNNSKEALLWLKAKRIKGGVTMIICLKRNEQKYINGIGITKLLKNIVIYK</sequence>
<geneLocation type="plasmid" evidence="1">
    <name>pNPD8_2</name>
</geneLocation>
<gene>
    <name evidence="1" type="ORF">NPD8_4226</name>
</gene>
<proteinExistence type="predicted"/>
<keyword evidence="1" id="KW-0614">Plasmid</keyword>
<reference evidence="1" key="1">
    <citation type="submission" date="2016-05" db="EMBL/GenBank/DDBJ databases">
        <authorList>
            <person name="Lavstsen T."/>
            <person name="Jespersen J.S."/>
        </authorList>
    </citation>
    <scope>NUCLEOTIDE SEQUENCE</scope>
    <source>
        <strain evidence="1">CDC69096</strain>
        <plasmid evidence="1">pNPD8_2</plasmid>
    </source>
</reference>
<dbReference type="EMBL" id="CP015714">
    <property type="protein sequence ID" value="APU87115.1"/>
    <property type="molecule type" value="Genomic_DNA"/>
</dbReference>
<evidence type="ECO:0000313" key="1">
    <source>
        <dbReference type="EMBL" id="APU87115.1"/>
    </source>
</evidence>
<name>A0A1L7JNR2_CLOBO</name>
<protein>
    <submittedName>
        <fullName evidence="1">Putative electron transfer flavoprotein subunit beta</fullName>
    </submittedName>
</protein>
<dbReference type="AlphaFoldDB" id="A0A1L7JNR2"/>